<keyword evidence="3" id="KW-0808">Transferase</keyword>
<dbReference type="GO" id="GO:0003964">
    <property type="term" value="F:RNA-directed DNA polymerase activity"/>
    <property type="evidence" value="ECO:0007669"/>
    <property type="project" value="UniProtKB-KW"/>
</dbReference>
<dbReference type="Pfam" id="PF03732">
    <property type="entry name" value="Retrotrans_gag"/>
    <property type="match status" value="1"/>
</dbReference>
<comment type="caution">
    <text evidence="3">The sequence shown here is derived from an EMBL/GenBank/DDBJ whole genome shotgun (WGS) entry which is preliminary data.</text>
</comment>
<dbReference type="EMBL" id="BQNB010015618">
    <property type="protein sequence ID" value="GJT42130.1"/>
    <property type="molecule type" value="Genomic_DNA"/>
</dbReference>
<accession>A0ABQ5DSX0</accession>
<reference evidence="3" key="1">
    <citation type="journal article" date="2022" name="Int. J. Mol. Sci.">
        <title>Draft Genome of Tanacetum Coccineum: Genomic Comparison of Closely Related Tanacetum-Family Plants.</title>
        <authorList>
            <person name="Yamashiro T."/>
            <person name="Shiraishi A."/>
            <person name="Nakayama K."/>
            <person name="Satake H."/>
        </authorList>
    </citation>
    <scope>NUCLEOTIDE SEQUENCE</scope>
</reference>
<keyword evidence="3" id="KW-0548">Nucleotidyltransferase</keyword>
<organism evidence="3 4">
    <name type="scientific">Tanacetum coccineum</name>
    <dbReference type="NCBI Taxonomy" id="301880"/>
    <lineage>
        <taxon>Eukaryota</taxon>
        <taxon>Viridiplantae</taxon>
        <taxon>Streptophyta</taxon>
        <taxon>Embryophyta</taxon>
        <taxon>Tracheophyta</taxon>
        <taxon>Spermatophyta</taxon>
        <taxon>Magnoliopsida</taxon>
        <taxon>eudicotyledons</taxon>
        <taxon>Gunneridae</taxon>
        <taxon>Pentapetalae</taxon>
        <taxon>asterids</taxon>
        <taxon>campanulids</taxon>
        <taxon>Asterales</taxon>
        <taxon>Asteraceae</taxon>
        <taxon>Asteroideae</taxon>
        <taxon>Anthemideae</taxon>
        <taxon>Anthemidinae</taxon>
        <taxon>Tanacetum</taxon>
    </lineage>
</organism>
<dbReference type="PANTHER" id="PTHR33223:SF11">
    <property type="entry name" value="ELEMENT PROTEIN, PUTATIVE-RELATED"/>
    <property type="match status" value="1"/>
</dbReference>
<feature type="domain" description="Retrotransposon gag" evidence="2">
    <location>
        <begin position="579"/>
        <end position="669"/>
    </location>
</feature>
<proteinExistence type="predicted"/>
<name>A0ABQ5DSX0_9ASTR</name>
<protein>
    <submittedName>
        <fullName evidence="3">Reverse transcriptase domain-containing protein</fullName>
    </submittedName>
</protein>
<dbReference type="PANTHER" id="PTHR33223">
    <property type="entry name" value="CCHC-TYPE DOMAIN-CONTAINING PROTEIN"/>
    <property type="match status" value="1"/>
</dbReference>
<evidence type="ECO:0000313" key="3">
    <source>
        <dbReference type="EMBL" id="GJT42130.1"/>
    </source>
</evidence>
<evidence type="ECO:0000313" key="4">
    <source>
        <dbReference type="Proteomes" id="UP001151760"/>
    </source>
</evidence>
<dbReference type="Proteomes" id="UP001151760">
    <property type="component" value="Unassembled WGS sequence"/>
</dbReference>
<evidence type="ECO:0000256" key="1">
    <source>
        <dbReference type="SAM" id="MobiDB-lite"/>
    </source>
</evidence>
<dbReference type="InterPro" id="IPR005162">
    <property type="entry name" value="Retrotrans_gag_dom"/>
</dbReference>
<gene>
    <name evidence="3" type="ORF">Tco_0941995</name>
</gene>
<reference evidence="3" key="2">
    <citation type="submission" date="2022-01" db="EMBL/GenBank/DDBJ databases">
        <authorList>
            <person name="Yamashiro T."/>
            <person name="Shiraishi A."/>
            <person name="Satake H."/>
            <person name="Nakayama K."/>
        </authorList>
    </citation>
    <scope>NUCLEOTIDE SEQUENCE</scope>
</reference>
<keyword evidence="3" id="KW-0695">RNA-directed DNA polymerase</keyword>
<keyword evidence="4" id="KW-1185">Reference proteome</keyword>
<sequence>MCRRYISYRDQRLSISEEALGAFSKSQTYRGKEVNMAAGDSADALVCCVENTVEDCIMDSDSSFHVTYCKEELERLKLRSGLKRRLISVGQLDEEGYHVGFEYQQWKVTKGSLVVAYGNKRGILYMVEVHPEGIDAIINGSGSAAVEAEEAFLHDVSEDKETTETTTGVANGIVMLKMVPETPLQFGVAERLRRTFRAESTELRTEAPKMLWAVSVSTSYLIYRIPYVPIGLRIPEEEWREKDTSLAHLKVFGCDSFVKVKDVYGEAMKCTFIGSVLDEMRYSFRDTKSYQVIRSRDITFVDSIYEARSATDSSNLTKPIEKSQVVLVDDDVPSSPGSKASPLKPEWDLLPITTCNHPKNPSISSKPDRAHICTISGAIYGTATISPIRNGDLRTELEYFSEDYDEEREMEPRTEPRRESTPTLWLRSLGVRRQRERVVGFEDVPNREGNMRGRNAEGIRPSEIEAREGENRRANLPPLLAAHLGRNKNSHPLRSSLTSVQGGHQPSTNMGETSLLTIRFSCTMLSLSYLIEDYPLPNKLKMPSHIGSYDRKGDPDNFLHLFQGAIRMQKWLMPVACHMFTYTLKDSARIWWNSQKIGSILNYEDLKAKFRSYFSQQKKFTKTHLAVYNIKQREGESTRAFITRYTENTLQILGLHEEQGISGFVYGLRTRSLVEHLSTDLPSIYKGLMEKTYTWVEAREVATNGDSNDRRDSFKRSKKSSWDNNRGQKNKDRFSPNRGPNHGLLPSLSKSPKEILAMEKAARSFEPPPKMFGSKRPTQIQEAVNSGQLSHLVKGIKKERTKLSDTPRGERKKDKGKAPAETPILMVGRVYMDGGSSCEIIYESCFEKLNPTIKATKVDLKTPLVGFSGERS</sequence>
<evidence type="ECO:0000259" key="2">
    <source>
        <dbReference type="Pfam" id="PF03732"/>
    </source>
</evidence>
<feature type="region of interest" description="Disordered" evidence="1">
    <location>
        <begin position="704"/>
        <end position="751"/>
    </location>
</feature>